<evidence type="ECO:0008006" key="4">
    <source>
        <dbReference type="Google" id="ProtNLM"/>
    </source>
</evidence>
<comment type="caution">
    <text evidence="2">The sequence shown here is derived from an EMBL/GenBank/DDBJ whole genome shotgun (WGS) entry which is preliminary data.</text>
</comment>
<dbReference type="AlphaFoldDB" id="A0AAV7H666"/>
<dbReference type="PANTHER" id="PTHR47854">
    <property type="entry name" value="SURFEIT LOCUS PROTEIN 2 (SURF2)"/>
    <property type="match status" value="1"/>
</dbReference>
<feature type="region of interest" description="Disordered" evidence="1">
    <location>
        <begin position="1"/>
        <end position="22"/>
    </location>
</feature>
<feature type="compositionally biased region" description="Polar residues" evidence="1">
    <location>
        <begin position="214"/>
        <end position="223"/>
    </location>
</feature>
<evidence type="ECO:0000313" key="3">
    <source>
        <dbReference type="Proteomes" id="UP000775213"/>
    </source>
</evidence>
<name>A0AAV7H666_DENCH</name>
<accession>A0AAV7H666</accession>
<keyword evidence="3" id="KW-1185">Reference proteome</keyword>
<protein>
    <recommendedName>
        <fullName evidence="4">Surfeit locus protein 2</fullName>
    </recommendedName>
</protein>
<reference evidence="2 3" key="1">
    <citation type="journal article" date="2021" name="Hortic Res">
        <title>Chromosome-scale assembly of the Dendrobium chrysotoxum genome enhances the understanding of orchid evolution.</title>
        <authorList>
            <person name="Zhang Y."/>
            <person name="Zhang G.Q."/>
            <person name="Zhang D."/>
            <person name="Liu X.D."/>
            <person name="Xu X.Y."/>
            <person name="Sun W.H."/>
            <person name="Yu X."/>
            <person name="Zhu X."/>
            <person name="Wang Z.W."/>
            <person name="Zhao X."/>
            <person name="Zhong W.Y."/>
            <person name="Chen H."/>
            <person name="Yin W.L."/>
            <person name="Huang T."/>
            <person name="Niu S.C."/>
            <person name="Liu Z.J."/>
        </authorList>
    </citation>
    <scope>NUCLEOTIDE SEQUENCE [LARGE SCALE GENOMIC DNA]</scope>
    <source>
        <strain evidence="2">Lindl</strain>
    </source>
</reference>
<dbReference type="EMBL" id="JAGFBR010000007">
    <property type="protein sequence ID" value="KAH0463882.1"/>
    <property type="molecule type" value="Genomic_DNA"/>
</dbReference>
<proteinExistence type="predicted"/>
<dbReference type="PANTHER" id="PTHR47854:SF1">
    <property type="entry name" value="SURFEIT LOCUS PROTEIN 2 (SURF2)"/>
    <property type="match status" value="1"/>
</dbReference>
<feature type="compositionally biased region" description="Basic and acidic residues" evidence="1">
    <location>
        <begin position="200"/>
        <end position="213"/>
    </location>
</feature>
<sequence>MSVTNGGEEEGENSAAGESKVKNQRVKEGGFLLGSPTFVDLGNGRWRCDETGHDLPANEKESYSHSKACRVALIDAALAKKKPLLNAFQPHPISKSMLVCILTGDVINKSEQHIWKHINGRRFLKKLEEKEVEKLASPTKVENNNRREKKTSKLKASSIHKNQNLEADKNGYLARESETESADAEEPSFWVPPVGERWDLDDGRDRWETHNTSDQETEAPGNTTSGLWCKISKNVINLIPNILTASKDVYHENLVMYARFKCEKNILLFSKKITENRKKANDLKQFQTNLKDIKCNI</sequence>
<gene>
    <name evidence="2" type="ORF">IEQ34_006668</name>
</gene>
<dbReference type="InterPro" id="IPR008833">
    <property type="entry name" value="Surf2"/>
</dbReference>
<evidence type="ECO:0000313" key="2">
    <source>
        <dbReference type="EMBL" id="KAH0463882.1"/>
    </source>
</evidence>
<feature type="region of interest" description="Disordered" evidence="1">
    <location>
        <begin position="133"/>
        <end position="187"/>
    </location>
</feature>
<dbReference type="Proteomes" id="UP000775213">
    <property type="component" value="Unassembled WGS sequence"/>
</dbReference>
<feature type="region of interest" description="Disordered" evidence="1">
    <location>
        <begin position="200"/>
        <end position="223"/>
    </location>
</feature>
<evidence type="ECO:0000256" key="1">
    <source>
        <dbReference type="SAM" id="MobiDB-lite"/>
    </source>
</evidence>
<dbReference type="Pfam" id="PF05477">
    <property type="entry name" value="SURF2"/>
    <property type="match status" value="1"/>
</dbReference>
<organism evidence="2 3">
    <name type="scientific">Dendrobium chrysotoxum</name>
    <name type="common">Orchid</name>
    <dbReference type="NCBI Taxonomy" id="161865"/>
    <lineage>
        <taxon>Eukaryota</taxon>
        <taxon>Viridiplantae</taxon>
        <taxon>Streptophyta</taxon>
        <taxon>Embryophyta</taxon>
        <taxon>Tracheophyta</taxon>
        <taxon>Spermatophyta</taxon>
        <taxon>Magnoliopsida</taxon>
        <taxon>Liliopsida</taxon>
        <taxon>Asparagales</taxon>
        <taxon>Orchidaceae</taxon>
        <taxon>Epidendroideae</taxon>
        <taxon>Malaxideae</taxon>
        <taxon>Dendrobiinae</taxon>
        <taxon>Dendrobium</taxon>
    </lineage>
</organism>